<accession>A0AB39QVR5</accession>
<dbReference type="RefSeq" id="WP_369225432.1">
    <property type="nucleotide sequence ID" value="NZ_CP163441.1"/>
</dbReference>
<dbReference type="SUPFAM" id="SSF51735">
    <property type="entry name" value="NAD(P)-binding Rossmann-fold domains"/>
    <property type="match status" value="1"/>
</dbReference>
<evidence type="ECO:0000313" key="2">
    <source>
        <dbReference type="EMBL" id="XDQ46458.1"/>
    </source>
</evidence>
<keyword evidence="1" id="KW-0732">Signal</keyword>
<dbReference type="Pfam" id="PF00106">
    <property type="entry name" value="adh_short"/>
    <property type="match status" value="1"/>
</dbReference>
<organism evidence="2">
    <name type="scientific">Streptomyces sp. R39</name>
    <dbReference type="NCBI Taxonomy" id="3238631"/>
    <lineage>
        <taxon>Bacteria</taxon>
        <taxon>Bacillati</taxon>
        <taxon>Actinomycetota</taxon>
        <taxon>Actinomycetes</taxon>
        <taxon>Kitasatosporales</taxon>
        <taxon>Streptomycetaceae</taxon>
        <taxon>Streptomyces</taxon>
    </lineage>
</organism>
<dbReference type="InterPro" id="IPR002347">
    <property type="entry name" value="SDR_fam"/>
</dbReference>
<name>A0AB39QVR5_9ACTN</name>
<dbReference type="PANTHER" id="PTHR43976">
    <property type="entry name" value="SHORT CHAIN DEHYDROGENASE"/>
    <property type="match status" value="1"/>
</dbReference>
<gene>
    <name evidence="2" type="ORF">AB5J52_31695</name>
</gene>
<proteinExistence type="predicted"/>
<dbReference type="Gene3D" id="3.40.50.720">
    <property type="entry name" value="NAD(P)-binding Rossmann-like Domain"/>
    <property type="match status" value="1"/>
</dbReference>
<dbReference type="EMBL" id="CP163441">
    <property type="protein sequence ID" value="XDQ46458.1"/>
    <property type="molecule type" value="Genomic_DNA"/>
</dbReference>
<dbReference type="PRINTS" id="PR00081">
    <property type="entry name" value="GDHRDH"/>
</dbReference>
<protein>
    <submittedName>
        <fullName evidence="2">SDR family NAD(P)-dependent oxidoreductase</fullName>
    </submittedName>
</protein>
<sequence>MSKIVLVTAAFTGLGAMTALALAGAGHTVYAGFGPAGGLSPADLTVLGSQVLLPDAGLHPLGLDTADQHSVSAAVEEITRRSGRVDVVVHALGPVPRGPVESFTPYQLAQIYDAHVLSTQRVNRAVLPAMRERRDGLLIWVVPSRHRADATPYLALHEEAVTVIDHLAESYARELAGFGIEVRTVMCGSLTADIGRQPSLVRPDDAETFAAYETRYRGLVDSVDAALAQQAADEADIARTAEAIVGVVNNPKGSRGHRVTTGAPPR</sequence>
<feature type="signal peptide" evidence="1">
    <location>
        <begin position="1"/>
        <end position="21"/>
    </location>
</feature>
<dbReference type="InterPro" id="IPR051911">
    <property type="entry name" value="SDR_oxidoreductase"/>
</dbReference>
<dbReference type="PANTHER" id="PTHR43976:SF9">
    <property type="entry name" value="OXIDOREDUCTASE"/>
    <property type="match status" value="1"/>
</dbReference>
<dbReference type="AlphaFoldDB" id="A0AB39QVR5"/>
<evidence type="ECO:0000256" key="1">
    <source>
        <dbReference type="SAM" id="SignalP"/>
    </source>
</evidence>
<feature type="chain" id="PRO_5044277679" evidence="1">
    <location>
        <begin position="22"/>
        <end position="266"/>
    </location>
</feature>
<reference evidence="2" key="1">
    <citation type="submission" date="2024-07" db="EMBL/GenBank/DDBJ databases">
        <authorList>
            <person name="Yu S.T."/>
        </authorList>
    </citation>
    <scope>NUCLEOTIDE SEQUENCE</scope>
    <source>
        <strain evidence="2">R39</strain>
    </source>
</reference>
<dbReference type="InterPro" id="IPR036291">
    <property type="entry name" value="NAD(P)-bd_dom_sf"/>
</dbReference>